<feature type="domain" description="Alanine racemase N-terminal" evidence="5">
    <location>
        <begin position="11"/>
        <end position="230"/>
    </location>
</feature>
<name>A0A9Q4GJR2_9CORY</name>
<evidence type="ECO:0000256" key="3">
    <source>
        <dbReference type="PIRSR" id="PIRSR004848-1"/>
    </source>
</evidence>
<dbReference type="EMBL" id="JAPMKU010000001">
    <property type="protein sequence ID" value="MCX7467407.1"/>
    <property type="molecule type" value="Genomic_DNA"/>
</dbReference>
<evidence type="ECO:0000256" key="2">
    <source>
        <dbReference type="HAMAP-Rule" id="MF_02087"/>
    </source>
</evidence>
<keyword evidence="1 2" id="KW-0663">Pyridoxal phosphate</keyword>
<comment type="function">
    <text evidence="2">Pyridoxal 5'-phosphate (PLP)-binding protein, which is involved in PLP homeostasis.</text>
</comment>
<dbReference type="AlphaFoldDB" id="A0A9Q4GJR2"/>
<keyword evidence="9" id="KW-1185">Reference proteome</keyword>
<dbReference type="PANTHER" id="PTHR10146:SF14">
    <property type="entry name" value="PYRIDOXAL PHOSPHATE HOMEOSTASIS PROTEIN"/>
    <property type="match status" value="1"/>
</dbReference>
<organism evidence="7 8">
    <name type="scientific">Corynebacterium pygosceleis</name>
    <dbReference type="NCBI Taxonomy" id="2800406"/>
    <lineage>
        <taxon>Bacteria</taxon>
        <taxon>Bacillati</taxon>
        <taxon>Actinomycetota</taxon>
        <taxon>Actinomycetes</taxon>
        <taxon>Mycobacteriales</taxon>
        <taxon>Corynebacteriaceae</taxon>
        <taxon>Corynebacterium</taxon>
    </lineage>
</organism>
<proteinExistence type="inferred from homology"/>
<comment type="cofactor">
    <cofactor evidence="3">
        <name>pyridoxal 5'-phosphate</name>
        <dbReference type="ChEBI" id="CHEBI:597326"/>
    </cofactor>
</comment>
<comment type="similarity">
    <text evidence="2 4">Belongs to the pyridoxal phosphate-binding protein YggS/PROSC family.</text>
</comment>
<dbReference type="Proteomes" id="UP001071478">
    <property type="component" value="Unassembled WGS sequence"/>
</dbReference>
<evidence type="ECO:0000259" key="5">
    <source>
        <dbReference type="Pfam" id="PF01168"/>
    </source>
</evidence>
<dbReference type="EMBL" id="JAPMKV010000001">
    <property type="protein sequence ID" value="MCX7444108.1"/>
    <property type="molecule type" value="Genomic_DNA"/>
</dbReference>
<sequence>MSRGSELAERLDAVRSRIRSAAQACGRDPGSILLLPVTKFHPASDVGRLRDLGVTAVGENRVQDALEKAALYPDVPVHLIGRIQTNKANAAARVAAVVHSLDSTRLAVALDRGVGLAVDRGHRPDTPLPVLVQFSADGDPARGGVPEAGMGELLDTLSDCPHLRLSGVMCVPPLGCDPADVFAAAAELRDRFAAAEKRPMELSAGMSGDLEDAVAAGSTMVRVGTAILGPRR</sequence>
<dbReference type="Pfam" id="PF01168">
    <property type="entry name" value="Ala_racemase_N"/>
    <property type="match status" value="1"/>
</dbReference>
<dbReference type="InterPro" id="IPR011078">
    <property type="entry name" value="PyrdxlP_homeostasis"/>
</dbReference>
<gene>
    <name evidence="6" type="ORF">OS125_02455</name>
    <name evidence="7" type="ORF">OS129_00730</name>
</gene>
<evidence type="ECO:0000313" key="9">
    <source>
        <dbReference type="Proteomes" id="UP001081709"/>
    </source>
</evidence>
<feature type="modified residue" description="N6-(pyridoxal phosphate)lysine" evidence="2 3">
    <location>
        <position position="39"/>
    </location>
</feature>
<evidence type="ECO:0000313" key="8">
    <source>
        <dbReference type="Proteomes" id="UP001071478"/>
    </source>
</evidence>
<dbReference type="Proteomes" id="UP001081709">
    <property type="component" value="Unassembled WGS sequence"/>
</dbReference>
<dbReference type="RefSeq" id="WP_248085973.1">
    <property type="nucleotide sequence ID" value="NZ_JALNJA010000001.1"/>
</dbReference>
<dbReference type="HAMAP" id="MF_02087">
    <property type="entry name" value="PLP_homeostasis"/>
    <property type="match status" value="1"/>
</dbReference>
<protein>
    <recommendedName>
        <fullName evidence="2">Pyridoxal phosphate homeostasis protein</fullName>
        <shortName evidence="2">PLP homeostasis protein</shortName>
    </recommendedName>
</protein>
<dbReference type="SUPFAM" id="SSF51419">
    <property type="entry name" value="PLP-binding barrel"/>
    <property type="match status" value="1"/>
</dbReference>
<dbReference type="CDD" id="cd00635">
    <property type="entry name" value="PLPDE_III_YBL036c_like"/>
    <property type="match status" value="1"/>
</dbReference>
<dbReference type="Gene3D" id="3.20.20.10">
    <property type="entry name" value="Alanine racemase"/>
    <property type="match status" value="1"/>
</dbReference>
<dbReference type="PANTHER" id="PTHR10146">
    <property type="entry name" value="PROLINE SYNTHETASE CO-TRANSCRIBED BACTERIAL HOMOLOG PROTEIN"/>
    <property type="match status" value="1"/>
</dbReference>
<evidence type="ECO:0000256" key="4">
    <source>
        <dbReference type="RuleBase" id="RU004514"/>
    </source>
</evidence>
<accession>A0A9Q4GJR2</accession>
<dbReference type="InterPro" id="IPR029066">
    <property type="entry name" value="PLP-binding_barrel"/>
</dbReference>
<dbReference type="NCBIfam" id="TIGR00044">
    <property type="entry name" value="YggS family pyridoxal phosphate-dependent enzyme"/>
    <property type="match status" value="1"/>
</dbReference>
<evidence type="ECO:0000256" key="1">
    <source>
        <dbReference type="ARBA" id="ARBA00022898"/>
    </source>
</evidence>
<comment type="caution">
    <text evidence="7">The sequence shown here is derived from an EMBL/GenBank/DDBJ whole genome shotgun (WGS) entry which is preliminary data.</text>
</comment>
<evidence type="ECO:0000313" key="6">
    <source>
        <dbReference type="EMBL" id="MCX7444108.1"/>
    </source>
</evidence>
<evidence type="ECO:0000313" key="7">
    <source>
        <dbReference type="EMBL" id="MCX7467407.1"/>
    </source>
</evidence>
<dbReference type="GO" id="GO:0030170">
    <property type="term" value="F:pyridoxal phosphate binding"/>
    <property type="evidence" value="ECO:0007669"/>
    <property type="project" value="UniProtKB-UniRule"/>
</dbReference>
<reference evidence="7" key="1">
    <citation type="submission" date="2022-11" db="EMBL/GenBank/DDBJ databases">
        <title>Corynebacterium sp. isolated from Penguins.</title>
        <authorList>
            <person name="Sedlar K."/>
            <person name="Svec P."/>
        </authorList>
    </citation>
    <scope>NUCLEOTIDE SEQUENCE</scope>
    <source>
        <strain evidence="6">P7003</strain>
        <strain evidence="7">P7374</strain>
    </source>
</reference>
<dbReference type="PIRSF" id="PIRSF004848">
    <property type="entry name" value="YBL036c_PLPDEIII"/>
    <property type="match status" value="1"/>
</dbReference>
<dbReference type="PROSITE" id="PS00379">
    <property type="entry name" value="CDP_ALCOHOL_P_TRANSF"/>
    <property type="match status" value="1"/>
</dbReference>
<dbReference type="InterPro" id="IPR001608">
    <property type="entry name" value="Ala_racemase_N"/>
</dbReference>
<dbReference type="InterPro" id="IPR048254">
    <property type="entry name" value="CDP_ALCOHOL_P_TRANSF_CS"/>
</dbReference>